<evidence type="ECO:0000313" key="1">
    <source>
        <dbReference type="EMBL" id="OEU08181.1"/>
    </source>
</evidence>
<dbReference type="KEGG" id="fcy:FRACYDRAFT_220986"/>
<organism evidence="1 2">
    <name type="scientific">Fragilariopsis cylindrus CCMP1102</name>
    <dbReference type="NCBI Taxonomy" id="635003"/>
    <lineage>
        <taxon>Eukaryota</taxon>
        <taxon>Sar</taxon>
        <taxon>Stramenopiles</taxon>
        <taxon>Ochrophyta</taxon>
        <taxon>Bacillariophyta</taxon>
        <taxon>Bacillariophyceae</taxon>
        <taxon>Bacillariophycidae</taxon>
        <taxon>Bacillariales</taxon>
        <taxon>Bacillariaceae</taxon>
        <taxon>Fragilariopsis</taxon>
    </lineage>
</organism>
<dbReference type="OrthoDB" id="338814at2759"/>
<dbReference type="Proteomes" id="UP000095751">
    <property type="component" value="Unassembled WGS sequence"/>
</dbReference>
<evidence type="ECO:0000313" key="2">
    <source>
        <dbReference type="Proteomes" id="UP000095751"/>
    </source>
</evidence>
<protein>
    <submittedName>
        <fullName evidence="1">Uncharacterized protein</fullName>
    </submittedName>
</protein>
<dbReference type="EMBL" id="KV784381">
    <property type="protein sequence ID" value="OEU08181.1"/>
    <property type="molecule type" value="Genomic_DNA"/>
</dbReference>
<name>A0A1E7EQG1_9STRA</name>
<dbReference type="AlphaFoldDB" id="A0A1E7EQG1"/>
<sequence>MTDDSSPPIIDLTLLEMKEWDSVLYESDPYQHFASLLMNATQVTGGRQFITRIPKV</sequence>
<accession>A0A1E7EQG1</accession>
<gene>
    <name evidence="1" type="ORF">FRACYDRAFT_220986</name>
</gene>
<reference evidence="1 2" key="1">
    <citation type="submission" date="2016-09" db="EMBL/GenBank/DDBJ databases">
        <title>Extensive genetic diversity and differential bi-allelic expression allows diatom success in the polar Southern Ocean.</title>
        <authorList>
            <consortium name="DOE Joint Genome Institute"/>
            <person name="Mock T."/>
            <person name="Otillar R.P."/>
            <person name="Strauss J."/>
            <person name="Dupont C."/>
            <person name="Frickenhaus S."/>
            <person name="Maumus F."/>
            <person name="Mcmullan M."/>
            <person name="Sanges R."/>
            <person name="Schmutz J."/>
            <person name="Toseland A."/>
            <person name="Valas R."/>
            <person name="Veluchamy A."/>
            <person name="Ward B.J."/>
            <person name="Allen A."/>
            <person name="Barry K."/>
            <person name="Falciatore A."/>
            <person name="Ferrante M."/>
            <person name="Fortunato A.E."/>
            <person name="Gloeckner G."/>
            <person name="Gruber A."/>
            <person name="Hipkin R."/>
            <person name="Janech M."/>
            <person name="Kroth P."/>
            <person name="Leese F."/>
            <person name="Lindquist E."/>
            <person name="Lyon B.R."/>
            <person name="Martin J."/>
            <person name="Mayer C."/>
            <person name="Parker M."/>
            <person name="Quesneville H."/>
            <person name="Raymond J."/>
            <person name="Uhlig C."/>
            <person name="Valentin K.U."/>
            <person name="Worden A.Z."/>
            <person name="Armbrust E.V."/>
            <person name="Bowler C."/>
            <person name="Green B."/>
            <person name="Moulton V."/>
            <person name="Van Oosterhout C."/>
            <person name="Grigoriev I."/>
        </authorList>
    </citation>
    <scope>NUCLEOTIDE SEQUENCE [LARGE SCALE GENOMIC DNA]</scope>
    <source>
        <strain evidence="1 2">CCMP1102</strain>
    </source>
</reference>
<keyword evidence="2" id="KW-1185">Reference proteome</keyword>
<feature type="non-terminal residue" evidence="1">
    <location>
        <position position="56"/>
    </location>
</feature>
<dbReference type="InParanoid" id="A0A1E7EQG1"/>
<proteinExistence type="predicted"/>